<reference evidence="2 3" key="1">
    <citation type="journal article" date="2018" name="Nat. Biotechnol.">
        <title>A standardized bacterial taxonomy based on genome phylogeny substantially revises the tree of life.</title>
        <authorList>
            <person name="Parks D.H."/>
            <person name="Chuvochina M."/>
            <person name="Waite D.W."/>
            <person name="Rinke C."/>
            <person name="Skarshewski A."/>
            <person name="Chaumeil P.A."/>
            <person name="Hugenholtz P."/>
        </authorList>
    </citation>
    <scope>NUCLEOTIDE SEQUENCE [LARGE SCALE GENOMIC DNA]</scope>
    <source>
        <strain evidence="2">UBA9158</strain>
    </source>
</reference>
<protein>
    <submittedName>
        <fullName evidence="2">ABC transporter substrate-binding protein</fullName>
    </submittedName>
</protein>
<accession>A0A3C1KQQ0</accession>
<feature type="domain" description="Solute-binding protein family 5" evidence="1">
    <location>
        <begin position="12"/>
        <end position="86"/>
    </location>
</feature>
<evidence type="ECO:0000313" key="3">
    <source>
        <dbReference type="Proteomes" id="UP000259273"/>
    </source>
</evidence>
<dbReference type="EMBL" id="DMND01000179">
    <property type="protein sequence ID" value="HAN28674.1"/>
    <property type="molecule type" value="Genomic_DNA"/>
</dbReference>
<feature type="non-terminal residue" evidence="2">
    <location>
        <position position="1"/>
    </location>
</feature>
<dbReference type="Proteomes" id="UP000259273">
    <property type="component" value="Unassembled WGS sequence"/>
</dbReference>
<sequence>FTERYQWRFEPTTGAYVVRPEDVRKGRSIALTRNKDWWAKDKKYWRYRFNPDRIQFSVIRDDAKTFEAFKRGDIDQFGLGLAEYWYEKLPDSDPDVQAG</sequence>
<proteinExistence type="predicted"/>
<evidence type="ECO:0000259" key="1">
    <source>
        <dbReference type="Pfam" id="PF00496"/>
    </source>
</evidence>
<dbReference type="Gene3D" id="3.40.190.10">
    <property type="entry name" value="Periplasmic binding protein-like II"/>
    <property type="match status" value="1"/>
</dbReference>
<comment type="caution">
    <text evidence="2">The sequence shown here is derived from an EMBL/GenBank/DDBJ whole genome shotgun (WGS) entry which is preliminary data.</text>
</comment>
<organism evidence="2 3">
    <name type="scientific">Haliea salexigens</name>
    <dbReference type="NCBI Taxonomy" id="287487"/>
    <lineage>
        <taxon>Bacteria</taxon>
        <taxon>Pseudomonadati</taxon>
        <taxon>Pseudomonadota</taxon>
        <taxon>Gammaproteobacteria</taxon>
        <taxon>Cellvibrionales</taxon>
        <taxon>Halieaceae</taxon>
        <taxon>Haliea</taxon>
    </lineage>
</organism>
<dbReference type="InterPro" id="IPR000914">
    <property type="entry name" value="SBP_5_dom"/>
</dbReference>
<dbReference type="SUPFAM" id="SSF53850">
    <property type="entry name" value="Periplasmic binding protein-like II"/>
    <property type="match status" value="1"/>
</dbReference>
<dbReference type="Pfam" id="PF00496">
    <property type="entry name" value="SBP_bac_5"/>
    <property type="match status" value="1"/>
</dbReference>
<feature type="non-terminal residue" evidence="2">
    <location>
        <position position="99"/>
    </location>
</feature>
<dbReference type="AlphaFoldDB" id="A0A3C1KQQ0"/>
<name>A0A3C1KQQ0_9GAMM</name>
<gene>
    <name evidence="2" type="ORF">DCP75_13305</name>
</gene>
<evidence type="ECO:0000313" key="2">
    <source>
        <dbReference type="EMBL" id="HAN28674.1"/>
    </source>
</evidence>